<dbReference type="PANTHER" id="PTHR23080:SF144">
    <property type="entry name" value="SPINDLE AND KINETOCHORE ASSOCIATED COMPLEX SUBUNIT 3"/>
    <property type="match status" value="1"/>
</dbReference>
<feature type="domain" description="DDE Tnp4" evidence="3">
    <location>
        <begin position="18"/>
        <end position="167"/>
    </location>
</feature>
<evidence type="ECO:0000256" key="1">
    <source>
        <dbReference type="ARBA" id="ARBA00001968"/>
    </source>
</evidence>
<dbReference type="STRING" id="6669.E9HRY9"/>
<dbReference type="Pfam" id="PF13359">
    <property type="entry name" value="DDE_Tnp_4"/>
    <property type="match status" value="1"/>
</dbReference>
<dbReference type="KEGG" id="dpx:DAPPUDRAFT_117229"/>
<dbReference type="PANTHER" id="PTHR23080">
    <property type="entry name" value="THAP DOMAIN PROTEIN"/>
    <property type="match status" value="1"/>
</dbReference>
<organism evidence="4 5">
    <name type="scientific">Daphnia pulex</name>
    <name type="common">Water flea</name>
    <dbReference type="NCBI Taxonomy" id="6669"/>
    <lineage>
        <taxon>Eukaryota</taxon>
        <taxon>Metazoa</taxon>
        <taxon>Ecdysozoa</taxon>
        <taxon>Arthropoda</taxon>
        <taxon>Crustacea</taxon>
        <taxon>Branchiopoda</taxon>
        <taxon>Diplostraca</taxon>
        <taxon>Cladocera</taxon>
        <taxon>Anomopoda</taxon>
        <taxon>Daphniidae</taxon>
        <taxon>Daphnia</taxon>
    </lineage>
</organism>
<dbReference type="EMBL" id="GL732742">
    <property type="protein sequence ID" value="EFX65496.1"/>
    <property type="molecule type" value="Genomic_DNA"/>
</dbReference>
<evidence type="ECO:0000256" key="2">
    <source>
        <dbReference type="ARBA" id="ARBA00022723"/>
    </source>
</evidence>
<dbReference type="OrthoDB" id="6348843at2759"/>
<dbReference type="AlphaFoldDB" id="E9HRY9"/>
<proteinExistence type="predicted"/>
<dbReference type="PhylomeDB" id="E9HRY9"/>
<gene>
    <name evidence="4" type="ORF">DAPPUDRAFT_117229</name>
</gene>
<accession>E9HRY9</accession>
<keyword evidence="2" id="KW-0479">Metal-binding</keyword>
<sequence length="171" mass="19069">MPIGFRKSFKKVSRVGNCLEIAIQKPVHAFEQALTRSDYKKANTIKYYVVITPNGLFSFCSAGYSGRATDEMIVSHCGFLDLLKRGMVIMFDGGFKKVQSMVLEKGCEVVRPPSVSEGKQLSKEQVLSGRKIAGVRIHVEQAIRHIRELKFLAPHACIHSSLVSFADDAFF</sequence>
<evidence type="ECO:0000313" key="5">
    <source>
        <dbReference type="Proteomes" id="UP000000305"/>
    </source>
</evidence>
<dbReference type="GO" id="GO:0046872">
    <property type="term" value="F:metal ion binding"/>
    <property type="evidence" value="ECO:0007669"/>
    <property type="project" value="UniProtKB-KW"/>
</dbReference>
<dbReference type="HOGENOM" id="CLU_025643_3_0_1"/>
<evidence type="ECO:0000313" key="4">
    <source>
        <dbReference type="EMBL" id="EFX65496.1"/>
    </source>
</evidence>
<dbReference type="InterPro" id="IPR027806">
    <property type="entry name" value="HARBI1_dom"/>
</dbReference>
<dbReference type="eggNOG" id="ENOG502S42C">
    <property type="taxonomic scope" value="Eukaryota"/>
</dbReference>
<dbReference type="InParanoid" id="E9HRY9"/>
<dbReference type="OMA" id="DEMIVSH"/>
<name>E9HRY9_DAPPU</name>
<dbReference type="Proteomes" id="UP000000305">
    <property type="component" value="Unassembled WGS sequence"/>
</dbReference>
<reference evidence="4 5" key="1">
    <citation type="journal article" date="2011" name="Science">
        <title>The ecoresponsive genome of Daphnia pulex.</title>
        <authorList>
            <person name="Colbourne J.K."/>
            <person name="Pfrender M.E."/>
            <person name="Gilbert D."/>
            <person name="Thomas W.K."/>
            <person name="Tucker A."/>
            <person name="Oakley T.H."/>
            <person name="Tokishita S."/>
            <person name="Aerts A."/>
            <person name="Arnold G.J."/>
            <person name="Basu M.K."/>
            <person name="Bauer D.J."/>
            <person name="Caceres C.E."/>
            <person name="Carmel L."/>
            <person name="Casola C."/>
            <person name="Choi J.H."/>
            <person name="Detter J.C."/>
            <person name="Dong Q."/>
            <person name="Dusheyko S."/>
            <person name="Eads B.D."/>
            <person name="Frohlich T."/>
            <person name="Geiler-Samerotte K.A."/>
            <person name="Gerlach D."/>
            <person name="Hatcher P."/>
            <person name="Jogdeo S."/>
            <person name="Krijgsveld J."/>
            <person name="Kriventseva E.V."/>
            <person name="Kultz D."/>
            <person name="Laforsch C."/>
            <person name="Lindquist E."/>
            <person name="Lopez J."/>
            <person name="Manak J.R."/>
            <person name="Muller J."/>
            <person name="Pangilinan J."/>
            <person name="Patwardhan R.P."/>
            <person name="Pitluck S."/>
            <person name="Pritham E.J."/>
            <person name="Rechtsteiner A."/>
            <person name="Rho M."/>
            <person name="Rogozin I.B."/>
            <person name="Sakarya O."/>
            <person name="Salamov A."/>
            <person name="Schaack S."/>
            <person name="Shapiro H."/>
            <person name="Shiga Y."/>
            <person name="Skalitzky C."/>
            <person name="Smith Z."/>
            <person name="Souvorov A."/>
            <person name="Sung W."/>
            <person name="Tang Z."/>
            <person name="Tsuchiya D."/>
            <person name="Tu H."/>
            <person name="Vos H."/>
            <person name="Wang M."/>
            <person name="Wolf Y.I."/>
            <person name="Yamagata H."/>
            <person name="Yamada T."/>
            <person name="Ye Y."/>
            <person name="Shaw J.R."/>
            <person name="Andrews J."/>
            <person name="Crease T.J."/>
            <person name="Tang H."/>
            <person name="Lucas S.M."/>
            <person name="Robertson H.M."/>
            <person name="Bork P."/>
            <person name="Koonin E.V."/>
            <person name="Zdobnov E.M."/>
            <person name="Grigoriev I.V."/>
            <person name="Lynch M."/>
            <person name="Boore J.L."/>
        </authorList>
    </citation>
    <scope>NUCLEOTIDE SEQUENCE [LARGE SCALE GENOMIC DNA]</scope>
</reference>
<evidence type="ECO:0000259" key="3">
    <source>
        <dbReference type="Pfam" id="PF13359"/>
    </source>
</evidence>
<comment type="cofactor">
    <cofactor evidence="1">
        <name>a divalent metal cation</name>
        <dbReference type="ChEBI" id="CHEBI:60240"/>
    </cofactor>
</comment>
<keyword evidence="5" id="KW-1185">Reference proteome</keyword>
<protein>
    <recommendedName>
        <fullName evidence="3">DDE Tnp4 domain-containing protein</fullName>
    </recommendedName>
</protein>